<dbReference type="InterPro" id="IPR005878">
    <property type="entry name" value="Ribosom_uL1_bac-type"/>
</dbReference>
<keyword evidence="4" id="KW-0694">RNA-binding</keyword>
<dbReference type="Pfam" id="PF00687">
    <property type="entry name" value="Ribosomal_L1"/>
    <property type="match status" value="1"/>
</dbReference>
<comment type="caution">
    <text evidence="8">The sequence shown here is derived from an EMBL/GenBank/DDBJ whole genome shotgun (WGS) entry which is preliminary data.</text>
</comment>
<dbReference type="AlphaFoldDB" id="A0AA35RUB4"/>
<proteinExistence type="inferred from homology"/>
<evidence type="ECO:0000256" key="6">
    <source>
        <dbReference type="ARBA" id="ARBA00023274"/>
    </source>
</evidence>
<dbReference type="GO" id="GO:0006412">
    <property type="term" value="P:translation"/>
    <property type="evidence" value="ECO:0007669"/>
    <property type="project" value="InterPro"/>
</dbReference>
<comment type="subunit">
    <text evidence="2">Part of the 50S ribosomal subunit.</text>
</comment>
<accession>A0AA35RUB4</accession>
<evidence type="ECO:0000256" key="2">
    <source>
        <dbReference type="ARBA" id="ARBA00011838"/>
    </source>
</evidence>
<dbReference type="Proteomes" id="UP001174909">
    <property type="component" value="Unassembled WGS sequence"/>
</dbReference>
<dbReference type="InterPro" id="IPR028364">
    <property type="entry name" value="Ribosomal_uL1/biogenesis"/>
</dbReference>
<dbReference type="PIRSF" id="PIRSF002155">
    <property type="entry name" value="Ribosomal_L1"/>
    <property type="match status" value="1"/>
</dbReference>
<dbReference type="PANTHER" id="PTHR36427">
    <property type="entry name" value="54S RIBOSOMAL PROTEIN L1, MITOCHONDRIAL"/>
    <property type="match status" value="1"/>
</dbReference>
<keyword evidence="5 7" id="KW-0689">Ribosomal protein</keyword>
<dbReference type="Gene3D" id="3.30.190.20">
    <property type="match status" value="1"/>
</dbReference>
<dbReference type="FunFam" id="3.40.50.790:FF:000001">
    <property type="entry name" value="50S ribosomal protein L1"/>
    <property type="match status" value="1"/>
</dbReference>
<evidence type="ECO:0000313" key="9">
    <source>
        <dbReference type="Proteomes" id="UP001174909"/>
    </source>
</evidence>
<dbReference type="InterPro" id="IPR016095">
    <property type="entry name" value="Ribosomal_uL1_3-a/b-sand"/>
</dbReference>
<gene>
    <name evidence="8" type="ORF">GBAR_LOCUS10141</name>
</gene>
<dbReference type="Gene3D" id="3.40.50.790">
    <property type="match status" value="1"/>
</dbReference>
<sequence length="183" mass="20169">MVKRGKQYTEAAKAVEKDRLYSPGEAVDIAKQTAKAKFDETVELHLRTNSDPRHADQLVRGVALLPHGLGREIRVLVFAAGEAAAAARRAGADYVGDDDLVQRIEEGWLEFDVAMATPDVMGRISRLGRVLGRRGLMPNPRAGTVVQPQDFARAIEEAKMGRVEFRLDRTAIIHVPVGKVSFR</sequence>
<keyword evidence="3" id="KW-0699">rRNA-binding</keyword>
<organism evidence="8 9">
    <name type="scientific">Geodia barretti</name>
    <name type="common">Barrett's horny sponge</name>
    <dbReference type="NCBI Taxonomy" id="519541"/>
    <lineage>
        <taxon>Eukaryota</taxon>
        <taxon>Metazoa</taxon>
        <taxon>Porifera</taxon>
        <taxon>Demospongiae</taxon>
        <taxon>Heteroscleromorpha</taxon>
        <taxon>Tetractinellida</taxon>
        <taxon>Astrophorina</taxon>
        <taxon>Geodiidae</taxon>
        <taxon>Geodia</taxon>
    </lineage>
</organism>
<evidence type="ECO:0000256" key="3">
    <source>
        <dbReference type="ARBA" id="ARBA00022730"/>
    </source>
</evidence>
<dbReference type="EMBL" id="CASHTH010001537">
    <property type="protein sequence ID" value="CAI8016547.1"/>
    <property type="molecule type" value="Genomic_DNA"/>
</dbReference>
<comment type="similarity">
    <text evidence="1 7">Belongs to the universal ribosomal protein uL1 family.</text>
</comment>
<dbReference type="NCBIfam" id="TIGR01169">
    <property type="entry name" value="rplA_bact"/>
    <property type="match status" value="1"/>
</dbReference>
<dbReference type="InterPro" id="IPR002143">
    <property type="entry name" value="Ribosomal_uL1"/>
</dbReference>
<reference evidence="8" key="1">
    <citation type="submission" date="2023-03" db="EMBL/GenBank/DDBJ databases">
        <authorList>
            <person name="Steffen K."/>
            <person name="Cardenas P."/>
        </authorList>
    </citation>
    <scope>NUCLEOTIDE SEQUENCE</scope>
</reference>
<keyword evidence="9" id="KW-1185">Reference proteome</keyword>
<evidence type="ECO:0000256" key="5">
    <source>
        <dbReference type="ARBA" id="ARBA00022980"/>
    </source>
</evidence>
<evidence type="ECO:0000256" key="4">
    <source>
        <dbReference type="ARBA" id="ARBA00022884"/>
    </source>
</evidence>
<dbReference type="InterPro" id="IPR023673">
    <property type="entry name" value="Ribosomal_uL1_CS"/>
</dbReference>
<dbReference type="CDD" id="cd00403">
    <property type="entry name" value="Ribosomal_L1"/>
    <property type="match status" value="1"/>
</dbReference>
<dbReference type="PANTHER" id="PTHR36427:SF3">
    <property type="entry name" value="LARGE RIBOSOMAL SUBUNIT PROTEIN UL1M"/>
    <property type="match status" value="1"/>
</dbReference>
<keyword evidence="6 7" id="KW-0687">Ribonucleoprotein</keyword>
<evidence type="ECO:0000256" key="7">
    <source>
        <dbReference type="RuleBase" id="RU000659"/>
    </source>
</evidence>
<dbReference type="GO" id="GO:0015934">
    <property type="term" value="C:large ribosomal subunit"/>
    <property type="evidence" value="ECO:0007669"/>
    <property type="project" value="InterPro"/>
</dbReference>
<protein>
    <recommendedName>
        <fullName evidence="7">Ribosomal protein</fullName>
    </recommendedName>
</protein>
<dbReference type="InterPro" id="IPR023674">
    <property type="entry name" value="Ribosomal_uL1-like"/>
</dbReference>
<dbReference type="GO" id="GO:0003735">
    <property type="term" value="F:structural constituent of ribosome"/>
    <property type="evidence" value="ECO:0007669"/>
    <property type="project" value="InterPro"/>
</dbReference>
<dbReference type="GO" id="GO:0019843">
    <property type="term" value="F:rRNA binding"/>
    <property type="evidence" value="ECO:0007669"/>
    <property type="project" value="UniProtKB-KW"/>
</dbReference>
<evidence type="ECO:0000256" key="1">
    <source>
        <dbReference type="ARBA" id="ARBA00010531"/>
    </source>
</evidence>
<dbReference type="SUPFAM" id="SSF56808">
    <property type="entry name" value="Ribosomal protein L1"/>
    <property type="match status" value="1"/>
</dbReference>
<dbReference type="PROSITE" id="PS01199">
    <property type="entry name" value="RIBOSOMAL_L1"/>
    <property type="match status" value="1"/>
</dbReference>
<evidence type="ECO:0000313" key="8">
    <source>
        <dbReference type="EMBL" id="CAI8016547.1"/>
    </source>
</evidence>
<name>A0AA35RUB4_GEOBA</name>